<reference evidence="2" key="2">
    <citation type="submission" date="2013-04" db="EMBL/GenBank/DDBJ databases">
        <title>Bisphenol A degrading Sphingobium sp. strain BiD32.</title>
        <authorList>
            <person name="Nielsen J.L."/>
            <person name="Zhou N.A."/>
            <person name="Kjeldal H."/>
        </authorList>
    </citation>
    <scope>NUCLEOTIDE SEQUENCE [LARGE SCALE GENOMIC DNA]</scope>
    <source>
        <strain evidence="2">BiD32</strain>
    </source>
</reference>
<protein>
    <submittedName>
        <fullName evidence="1">Uncharacterized protein</fullName>
    </submittedName>
</protein>
<evidence type="ECO:0000313" key="2">
    <source>
        <dbReference type="Proteomes" id="UP000013201"/>
    </source>
</evidence>
<accession>N1MQR4</accession>
<dbReference type="AlphaFoldDB" id="N1MQR4"/>
<proteinExistence type="predicted"/>
<evidence type="ECO:0000313" key="1">
    <source>
        <dbReference type="EMBL" id="CCW19266.1"/>
    </source>
</evidence>
<comment type="caution">
    <text evidence="1">The sequence shown here is derived from an EMBL/GenBank/DDBJ whole genome shotgun (WGS) entry which is preliminary data.</text>
</comment>
<keyword evidence="2" id="KW-1185">Reference proteome</keyword>
<organism evidence="1 2">
    <name type="scientific">Sphingobium indicum BiD32</name>
    <dbReference type="NCBI Taxonomy" id="1301087"/>
    <lineage>
        <taxon>Bacteria</taxon>
        <taxon>Pseudomonadati</taxon>
        <taxon>Pseudomonadota</taxon>
        <taxon>Alphaproteobacteria</taxon>
        <taxon>Sphingomonadales</taxon>
        <taxon>Sphingomonadaceae</taxon>
        <taxon>Sphingobium</taxon>
    </lineage>
</organism>
<gene>
    <name evidence="1" type="ORF">EBBID32_36320</name>
</gene>
<dbReference type="EMBL" id="CAVK010000183">
    <property type="protein sequence ID" value="CCW19266.1"/>
    <property type="molecule type" value="Genomic_DNA"/>
</dbReference>
<name>N1MQR4_9SPHN</name>
<sequence length="44" mass="4806">MSDKYLEPVATPVQAQAAPVQQPTGALHAVLWSMPRIIMSCVIR</sequence>
<reference evidence="1 2" key="1">
    <citation type="submission" date="2013-03" db="EMBL/GenBank/DDBJ databases">
        <authorList>
            <person name="Le V."/>
        </authorList>
    </citation>
    <scope>NUCLEOTIDE SEQUENCE [LARGE SCALE GENOMIC DNA]</scope>
    <source>
        <strain evidence="1 2">BiD32</strain>
    </source>
</reference>
<dbReference type="Proteomes" id="UP000013201">
    <property type="component" value="Unassembled WGS sequence"/>
</dbReference>